<name>A0A0V0GVX0_SOLCH</name>
<sequence>MLAPIKRNLQLNQTEQLLATQKLGSKNYKDLIKLLKYCPASSIPSSLHNNNNNEHTQCNPTRGFGEVKVYSNLTTTS</sequence>
<feature type="region of interest" description="Disordered" evidence="1">
    <location>
        <begin position="44"/>
        <end position="63"/>
    </location>
</feature>
<protein>
    <submittedName>
        <fullName evidence="2">Putative ovule protein</fullName>
    </submittedName>
</protein>
<reference evidence="2" key="1">
    <citation type="submission" date="2015-12" db="EMBL/GenBank/DDBJ databases">
        <title>Gene expression during late stages of embryo sac development: a critical building block for successful pollen-pistil interactions.</title>
        <authorList>
            <person name="Liu Y."/>
            <person name="Joly V."/>
            <person name="Sabar M."/>
            <person name="Matton D.P."/>
        </authorList>
    </citation>
    <scope>NUCLEOTIDE SEQUENCE</scope>
</reference>
<dbReference type="EMBL" id="GEDG01030473">
    <property type="protein sequence ID" value="JAP11911.1"/>
    <property type="molecule type" value="Transcribed_RNA"/>
</dbReference>
<organism evidence="2">
    <name type="scientific">Solanum chacoense</name>
    <name type="common">Chaco potato</name>
    <dbReference type="NCBI Taxonomy" id="4108"/>
    <lineage>
        <taxon>Eukaryota</taxon>
        <taxon>Viridiplantae</taxon>
        <taxon>Streptophyta</taxon>
        <taxon>Embryophyta</taxon>
        <taxon>Tracheophyta</taxon>
        <taxon>Spermatophyta</taxon>
        <taxon>Magnoliopsida</taxon>
        <taxon>eudicotyledons</taxon>
        <taxon>Gunneridae</taxon>
        <taxon>Pentapetalae</taxon>
        <taxon>asterids</taxon>
        <taxon>lamiids</taxon>
        <taxon>Solanales</taxon>
        <taxon>Solanaceae</taxon>
        <taxon>Solanoideae</taxon>
        <taxon>Solaneae</taxon>
        <taxon>Solanum</taxon>
    </lineage>
</organism>
<dbReference type="AlphaFoldDB" id="A0A0V0GVX0"/>
<feature type="compositionally biased region" description="Polar residues" evidence="1">
    <location>
        <begin position="44"/>
        <end position="60"/>
    </location>
</feature>
<accession>A0A0V0GVX0</accession>
<evidence type="ECO:0000256" key="1">
    <source>
        <dbReference type="SAM" id="MobiDB-lite"/>
    </source>
</evidence>
<proteinExistence type="predicted"/>
<evidence type="ECO:0000313" key="2">
    <source>
        <dbReference type="EMBL" id="JAP11911.1"/>
    </source>
</evidence>